<comment type="caution">
    <text evidence="1">The sequence shown here is derived from an EMBL/GenBank/DDBJ whole genome shotgun (WGS) entry which is preliminary data.</text>
</comment>
<gene>
    <name evidence="1" type="ORF">EHYA_02384</name>
</gene>
<dbReference type="EMBL" id="BIFH01000016">
    <property type="protein sequence ID" value="GCD94715.1"/>
    <property type="molecule type" value="Genomic_DNA"/>
</dbReference>
<organism evidence="1 2">
    <name type="scientific">Embleya hyalina</name>
    <dbReference type="NCBI Taxonomy" id="516124"/>
    <lineage>
        <taxon>Bacteria</taxon>
        <taxon>Bacillati</taxon>
        <taxon>Actinomycetota</taxon>
        <taxon>Actinomycetes</taxon>
        <taxon>Kitasatosporales</taxon>
        <taxon>Streptomycetaceae</taxon>
        <taxon>Embleya</taxon>
    </lineage>
</organism>
<reference evidence="1 2" key="1">
    <citation type="submission" date="2018-12" db="EMBL/GenBank/DDBJ databases">
        <title>Draft genome sequence of Embleya hyalina NBRC 13850T.</title>
        <authorList>
            <person name="Komaki H."/>
            <person name="Hosoyama A."/>
            <person name="Kimura A."/>
            <person name="Ichikawa N."/>
            <person name="Tamura T."/>
        </authorList>
    </citation>
    <scope>NUCLEOTIDE SEQUENCE [LARGE SCALE GENOMIC DNA]</scope>
    <source>
        <strain evidence="1 2">NBRC 13850</strain>
    </source>
</reference>
<dbReference type="AlphaFoldDB" id="A0A401YJC9"/>
<keyword evidence="2" id="KW-1185">Reference proteome</keyword>
<name>A0A401YJC9_9ACTN</name>
<proteinExistence type="predicted"/>
<sequence>MLGWGVAVGWSLSHGGAGGLAGAGVDACWCPSGQGWAARQDRALGAGRVAAEWVAVGCCCWAGPESRRSGSLARGARCRGMGPSGMGGGWLAGGGCRGRGGLRGRLGGSGWPGSWVRRCFLLGAPRRLARDRFFFPPLRSSKKKRPLARGRAPLRFAPGHPTQVLRLRRSPRCARRSRGWPGAWALTRLGVGGSEVSESGVGPGSVAASRRCGRSVAALLGCWRARVGSVRCLLSAAWCAGSGHEHAYQVGCIVPGPDAGLGCRFDAEVGGVRMGEVG</sequence>
<evidence type="ECO:0000313" key="2">
    <source>
        <dbReference type="Proteomes" id="UP000286931"/>
    </source>
</evidence>
<accession>A0A401YJC9</accession>
<dbReference type="Proteomes" id="UP000286931">
    <property type="component" value="Unassembled WGS sequence"/>
</dbReference>
<protein>
    <submittedName>
        <fullName evidence="1">Uncharacterized protein</fullName>
    </submittedName>
</protein>
<evidence type="ECO:0000313" key="1">
    <source>
        <dbReference type="EMBL" id="GCD94715.1"/>
    </source>
</evidence>